<protein>
    <submittedName>
        <fullName evidence="1">Uncharacterized protein</fullName>
    </submittedName>
</protein>
<organism evidence="1 2">
    <name type="scientific">Hypoxylon rubiginosum</name>
    <dbReference type="NCBI Taxonomy" id="110542"/>
    <lineage>
        <taxon>Eukaryota</taxon>
        <taxon>Fungi</taxon>
        <taxon>Dikarya</taxon>
        <taxon>Ascomycota</taxon>
        <taxon>Pezizomycotina</taxon>
        <taxon>Sordariomycetes</taxon>
        <taxon>Xylariomycetidae</taxon>
        <taxon>Xylariales</taxon>
        <taxon>Hypoxylaceae</taxon>
        <taxon>Hypoxylon</taxon>
    </lineage>
</organism>
<evidence type="ECO:0000313" key="2">
    <source>
        <dbReference type="Proteomes" id="UP001497680"/>
    </source>
</evidence>
<reference evidence="1 2" key="1">
    <citation type="journal article" date="2022" name="New Phytol.">
        <title>Ecological generalism drives hyperdiversity of secondary metabolite gene clusters in xylarialean endophytes.</title>
        <authorList>
            <person name="Franco M.E.E."/>
            <person name="Wisecaver J.H."/>
            <person name="Arnold A.E."/>
            <person name="Ju Y.M."/>
            <person name="Slot J.C."/>
            <person name="Ahrendt S."/>
            <person name="Moore L.P."/>
            <person name="Eastman K.E."/>
            <person name="Scott K."/>
            <person name="Konkel Z."/>
            <person name="Mondo S.J."/>
            <person name="Kuo A."/>
            <person name="Hayes R.D."/>
            <person name="Haridas S."/>
            <person name="Andreopoulos B."/>
            <person name="Riley R."/>
            <person name="LaButti K."/>
            <person name="Pangilinan J."/>
            <person name="Lipzen A."/>
            <person name="Amirebrahimi M."/>
            <person name="Yan J."/>
            <person name="Adam C."/>
            <person name="Keymanesh K."/>
            <person name="Ng V."/>
            <person name="Louie K."/>
            <person name="Northen T."/>
            <person name="Drula E."/>
            <person name="Henrissat B."/>
            <person name="Hsieh H.M."/>
            <person name="Youens-Clark K."/>
            <person name="Lutzoni F."/>
            <person name="Miadlikowska J."/>
            <person name="Eastwood D.C."/>
            <person name="Hamelin R.C."/>
            <person name="Grigoriev I.V."/>
            <person name="U'Ren J.M."/>
        </authorList>
    </citation>
    <scope>NUCLEOTIDE SEQUENCE [LARGE SCALE GENOMIC DNA]</scope>
    <source>
        <strain evidence="1 2">ER1909</strain>
    </source>
</reference>
<comment type="caution">
    <text evidence="1">The sequence shown here is derived from an EMBL/GenBank/DDBJ whole genome shotgun (WGS) entry which is preliminary data.</text>
</comment>
<gene>
    <name evidence="1" type="ORF">F4821DRAFT_278696</name>
</gene>
<dbReference type="Proteomes" id="UP001497680">
    <property type="component" value="Unassembled WGS sequence"/>
</dbReference>
<name>A0ACC0D0P5_9PEZI</name>
<sequence>MSEYDGLGPMMNAVNWTLVALATTFLGLRIYCKFSRHRGLWWDDHVLIFGWICLVIAVGFITSSISLGFTSPKGPQTPEAATRLSIHGGVQNVFFALAMGMSKTSFGITLLRVTDGRLKKIVLFLTITLNIASFLYIIFTFFKCEPKIYSWIKGPGCWSTAKYIHYGIFAGAYSAFVDFSFALIPWFLILNLQMRRREKLGVAIAMSCGIIAGITAVMRCVYLPLLTVGTFSTSGTTLVIWYVAESSATIIAASIPVLRALIKEISSSIDRYGRSTGKSGAKSQTAKGTPRGLHASHVVTVISRRDPHDPHGDASSDKSILDAGRAPGKIEPGRIMQTQEVRLSYHDRSDNDSDQGYEMDYMRKDSA</sequence>
<keyword evidence="2" id="KW-1185">Reference proteome</keyword>
<proteinExistence type="predicted"/>
<dbReference type="EMBL" id="MU394318">
    <property type="protein sequence ID" value="KAI6086112.1"/>
    <property type="molecule type" value="Genomic_DNA"/>
</dbReference>
<accession>A0ACC0D0P5</accession>
<evidence type="ECO:0000313" key="1">
    <source>
        <dbReference type="EMBL" id="KAI6086112.1"/>
    </source>
</evidence>